<dbReference type="InterPro" id="IPR000383">
    <property type="entry name" value="Xaa-Pro-like_dom"/>
</dbReference>
<feature type="compositionally biased region" description="Basic and acidic residues" evidence="1">
    <location>
        <begin position="131"/>
        <end position="141"/>
    </location>
</feature>
<evidence type="ECO:0000256" key="1">
    <source>
        <dbReference type="SAM" id="MobiDB-lite"/>
    </source>
</evidence>
<dbReference type="Gene3D" id="2.60.40.10">
    <property type="entry name" value="Immunoglobulins"/>
    <property type="match status" value="1"/>
</dbReference>
<dbReference type="SUPFAM" id="SSF53474">
    <property type="entry name" value="alpha/beta-Hydrolases"/>
    <property type="match status" value="1"/>
</dbReference>
<keyword evidence="4" id="KW-1185">Reference proteome</keyword>
<dbReference type="InterPro" id="IPR013783">
    <property type="entry name" value="Ig-like_fold"/>
</dbReference>
<sequence>MTFLNVEPVTFEHHRDPLGIGESAPRLSWVVRTGISGWLQRAYEIELSDGLATGLVESGESVLVPWPGPALGSRTRRGARVRVHGHDGSAGDWSPWSWAETGSRRLLVRPRPGGGLTHARAALDTPYGRLEPGRRPGDARRGGARVHRRRRPPARRPGHRRRGGSGTARLPLGGPMIRTHDFRHDGLTLRATLHVPEGGTGWPVVVFVHGFANNRMENRSFVLMARLLEGAGIASVRFDLSGHGESDGDFSGVTIAGEIAETRSVVRAVRGLGFADPERIGLVGMSMGGVVAGIVAAEEPGIGAACLWSPAAVAPFEVGAGFLKGRDIGAELKAKGYFDADGHRMSPALVDDIARLDVYGRSCAYTGPVRIIHGDRDDIAPVSYARRYLGHYGGNAELEVVEGADHGWSTVPHRTRLHESTARFFREHLIAMAKW</sequence>
<evidence type="ECO:0000259" key="2">
    <source>
        <dbReference type="Pfam" id="PF02129"/>
    </source>
</evidence>
<dbReference type="EMBL" id="BAABDQ010000029">
    <property type="protein sequence ID" value="GAA3595075.1"/>
    <property type="molecule type" value="Genomic_DNA"/>
</dbReference>
<dbReference type="Pfam" id="PF25788">
    <property type="entry name" value="Ig_Rha78A_N"/>
    <property type="match status" value="1"/>
</dbReference>
<gene>
    <name evidence="3" type="ORF">GCM10022419_092950</name>
</gene>
<comment type="caution">
    <text evidence="3">The sequence shown here is derived from an EMBL/GenBank/DDBJ whole genome shotgun (WGS) entry which is preliminary data.</text>
</comment>
<feature type="domain" description="Xaa-Pro dipeptidyl-peptidase-like" evidence="2">
    <location>
        <begin position="185"/>
        <end position="306"/>
    </location>
</feature>
<reference evidence="4" key="1">
    <citation type="journal article" date="2019" name="Int. J. Syst. Evol. Microbiol.">
        <title>The Global Catalogue of Microorganisms (GCM) 10K type strain sequencing project: providing services to taxonomists for standard genome sequencing and annotation.</title>
        <authorList>
            <consortium name="The Broad Institute Genomics Platform"/>
            <consortium name="The Broad Institute Genome Sequencing Center for Infectious Disease"/>
            <person name="Wu L."/>
            <person name="Ma J."/>
        </authorList>
    </citation>
    <scope>NUCLEOTIDE SEQUENCE [LARGE SCALE GENOMIC DNA]</scope>
    <source>
        <strain evidence="4">JCM 17326</strain>
    </source>
</reference>
<dbReference type="PANTHER" id="PTHR33307">
    <property type="entry name" value="ALPHA-RHAMNOSIDASE (EUROFUNG)"/>
    <property type="match status" value="1"/>
</dbReference>
<name>A0ABP6Z0G3_9ACTN</name>
<dbReference type="InterPro" id="IPR029058">
    <property type="entry name" value="AB_hydrolase_fold"/>
</dbReference>
<dbReference type="Proteomes" id="UP001500630">
    <property type="component" value="Unassembled WGS sequence"/>
</dbReference>
<protein>
    <recommendedName>
        <fullName evidence="2">Xaa-Pro dipeptidyl-peptidase-like domain-containing protein</fullName>
    </recommendedName>
</protein>
<organism evidence="3 4">
    <name type="scientific">Nonomuraea rosea</name>
    <dbReference type="NCBI Taxonomy" id="638574"/>
    <lineage>
        <taxon>Bacteria</taxon>
        <taxon>Bacillati</taxon>
        <taxon>Actinomycetota</taxon>
        <taxon>Actinomycetes</taxon>
        <taxon>Streptosporangiales</taxon>
        <taxon>Streptosporangiaceae</taxon>
        <taxon>Nonomuraea</taxon>
    </lineage>
</organism>
<dbReference type="Pfam" id="PF02129">
    <property type="entry name" value="Peptidase_S15"/>
    <property type="match status" value="1"/>
</dbReference>
<evidence type="ECO:0000313" key="3">
    <source>
        <dbReference type="EMBL" id="GAA3595075.1"/>
    </source>
</evidence>
<dbReference type="Gene3D" id="3.40.50.1820">
    <property type="entry name" value="alpha/beta hydrolase"/>
    <property type="match status" value="1"/>
</dbReference>
<feature type="region of interest" description="Disordered" evidence="1">
    <location>
        <begin position="110"/>
        <end position="177"/>
    </location>
</feature>
<accession>A0ABP6Z0G3</accession>
<evidence type="ECO:0000313" key="4">
    <source>
        <dbReference type="Proteomes" id="UP001500630"/>
    </source>
</evidence>
<dbReference type="RefSeq" id="WP_345572395.1">
    <property type="nucleotide sequence ID" value="NZ_BAABDQ010000029.1"/>
</dbReference>
<dbReference type="InterPro" id="IPR016007">
    <property type="entry name" value="Alpha_rhamnosid"/>
</dbReference>
<feature type="compositionally biased region" description="Basic residues" evidence="1">
    <location>
        <begin position="142"/>
        <end position="163"/>
    </location>
</feature>
<dbReference type="PANTHER" id="PTHR33307:SF6">
    <property type="entry name" value="ALPHA-RHAMNOSIDASE (EUROFUNG)-RELATED"/>
    <property type="match status" value="1"/>
</dbReference>
<proteinExistence type="predicted"/>